<dbReference type="GO" id="GO:0008360">
    <property type="term" value="P:regulation of cell shape"/>
    <property type="evidence" value="ECO:0007669"/>
    <property type="project" value="UniProtKB-KW"/>
</dbReference>
<evidence type="ECO:0000256" key="14">
    <source>
        <dbReference type="ARBA" id="ARBA00023268"/>
    </source>
</evidence>
<evidence type="ECO:0000256" key="17">
    <source>
        <dbReference type="ARBA" id="ARBA00049902"/>
    </source>
</evidence>
<evidence type="ECO:0000259" key="20">
    <source>
        <dbReference type="Pfam" id="PF00912"/>
    </source>
</evidence>
<evidence type="ECO:0000256" key="10">
    <source>
        <dbReference type="ARBA" id="ARBA00022801"/>
    </source>
</evidence>
<evidence type="ECO:0000256" key="13">
    <source>
        <dbReference type="ARBA" id="ARBA00023136"/>
    </source>
</evidence>
<comment type="subcellular location">
    <subcellularLocation>
        <location evidence="1">Cell membrane</location>
    </subcellularLocation>
</comment>
<comment type="similarity">
    <text evidence="3">In the C-terminal section; belongs to the transpeptidase family.</text>
</comment>
<dbReference type="GO" id="GO:0006508">
    <property type="term" value="P:proteolysis"/>
    <property type="evidence" value="ECO:0007669"/>
    <property type="project" value="UniProtKB-KW"/>
</dbReference>
<dbReference type="GO" id="GO:0009002">
    <property type="term" value="F:serine-type D-Ala-D-Ala carboxypeptidase activity"/>
    <property type="evidence" value="ECO:0007669"/>
    <property type="project" value="UniProtKB-EC"/>
</dbReference>
<keyword evidence="5" id="KW-1003">Cell membrane</keyword>
<dbReference type="InterPro" id="IPR036950">
    <property type="entry name" value="PBP_transglycosylase"/>
</dbReference>
<keyword evidence="13 18" id="KW-0472">Membrane</keyword>
<feature type="transmembrane region" description="Helical" evidence="18">
    <location>
        <begin position="14"/>
        <end position="41"/>
    </location>
</feature>
<keyword evidence="12" id="KW-0573">Peptidoglycan synthesis</keyword>
<evidence type="ECO:0000313" key="21">
    <source>
        <dbReference type="EMBL" id="PMP68011.1"/>
    </source>
</evidence>
<feature type="domain" description="Glycosyl transferase family 51" evidence="20">
    <location>
        <begin position="69"/>
        <end position="245"/>
    </location>
</feature>
<keyword evidence="18" id="KW-0812">Transmembrane</keyword>
<dbReference type="Proteomes" id="UP000237040">
    <property type="component" value="Unassembled WGS sequence"/>
</dbReference>
<keyword evidence="18" id="KW-1133">Transmembrane helix</keyword>
<evidence type="ECO:0000259" key="19">
    <source>
        <dbReference type="Pfam" id="PF00905"/>
    </source>
</evidence>
<dbReference type="InterPro" id="IPR001264">
    <property type="entry name" value="Glyco_trans_51"/>
</dbReference>
<dbReference type="GO" id="GO:0008658">
    <property type="term" value="F:penicillin binding"/>
    <property type="evidence" value="ECO:0007669"/>
    <property type="project" value="InterPro"/>
</dbReference>
<name>A0A2J6WEX4_9BACT</name>
<evidence type="ECO:0000256" key="11">
    <source>
        <dbReference type="ARBA" id="ARBA00022960"/>
    </source>
</evidence>
<dbReference type="PANTHER" id="PTHR32282:SF11">
    <property type="entry name" value="PENICILLIN-BINDING PROTEIN 1B"/>
    <property type="match status" value="1"/>
</dbReference>
<comment type="pathway">
    <text evidence="2">Cell wall biogenesis; peptidoglycan biosynthesis.</text>
</comment>
<evidence type="ECO:0000256" key="1">
    <source>
        <dbReference type="ARBA" id="ARBA00004236"/>
    </source>
</evidence>
<comment type="similarity">
    <text evidence="4">In the N-terminal section; belongs to the glycosyltransferase 51 family.</text>
</comment>
<evidence type="ECO:0000256" key="16">
    <source>
        <dbReference type="ARBA" id="ARBA00034000"/>
    </source>
</evidence>
<accession>A0A2J6WEX4</accession>
<keyword evidence="14" id="KW-0511">Multifunctional enzyme</keyword>
<dbReference type="Gene3D" id="3.40.710.10">
    <property type="entry name" value="DD-peptidase/beta-lactamase superfamily"/>
    <property type="match status" value="1"/>
</dbReference>
<keyword evidence="7" id="KW-0645">Protease</keyword>
<evidence type="ECO:0000256" key="3">
    <source>
        <dbReference type="ARBA" id="ARBA00007090"/>
    </source>
</evidence>
<keyword evidence="8" id="KW-0328">Glycosyltransferase</keyword>
<evidence type="ECO:0000256" key="18">
    <source>
        <dbReference type="SAM" id="Phobius"/>
    </source>
</evidence>
<dbReference type="InterPro" id="IPR023346">
    <property type="entry name" value="Lysozyme-like_dom_sf"/>
</dbReference>
<evidence type="ECO:0000256" key="9">
    <source>
        <dbReference type="ARBA" id="ARBA00022679"/>
    </source>
</evidence>
<protein>
    <submittedName>
        <fullName evidence="21">Penicillin-binding protein</fullName>
    </submittedName>
</protein>
<dbReference type="Pfam" id="PF00905">
    <property type="entry name" value="Transpeptidase"/>
    <property type="match status" value="1"/>
</dbReference>
<comment type="caution">
    <text evidence="21">The sequence shown here is derived from an EMBL/GenBank/DDBJ whole genome shotgun (WGS) entry which is preliminary data.</text>
</comment>
<evidence type="ECO:0000256" key="5">
    <source>
        <dbReference type="ARBA" id="ARBA00022475"/>
    </source>
</evidence>
<comment type="catalytic activity">
    <reaction evidence="17">
        <text>[GlcNAc-(1-&gt;4)-Mur2Ac(oyl-L-Ala-gamma-D-Glu-L-Lys-D-Ala-D-Ala)](n)-di-trans,octa-cis-undecaprenyl diphosphate + beta-D-GlcNAc-(1-&gt;4)-Mur2Ac(oyl-L-Ala-gamma-D-Glu-L-Lys-D-Ala-D-Ala)-di-trans,octa-cis-undecaprenyl diphosphate = [GlcNAc-(1-&gt;4)-Mur2Ac(oyl-L-Ala-gamma-D-Glu-L-Lys-D-Ala-D-Ala)](n+1)-di-trans,octa-cis-undecaprenyl diphosphate + di-trans,octa-cis-undecaprenyl diphosphate + H(+)</text>
        <dbReference type="Rhea" id="RHEA:23708"/>
        <dbReference type="Rhea" id="RHEA-COMP:9602"/>
        <dbReference type="Rhea" id="RHEA-COMP:9603"/>
        <dbReference type="ChEBI" id="CHEBI:15378"/>
        <dbReference type="ChEBI" id="CHEBI:58405"/>
        <dbReference type="ChEBI" id="CHEBI:60033"/>
        <dbReference type="ChEBI" id="CHEBI:78435"/>
        <dbReference type="EC" id="2.4.99.28"/>
    </reaction>
</comment>
<dbReference type="SUPFAM" id="SSF53955">
    <property type="entry name" value="Lysozyme-like"/>
    <property type="match status" value="1"/>
</dbReference>
<evidence type="ECO:0000256" key="4">
    <source>
        <dbReference type="ARBA" id="ARBA00007739"/>
    </source>
</evidence>
<dbReference type="Pfam" id="PF00912">
    <property type="entry name" value="Transgly"/>
    <property type="match status" value="1"/>
</dbReference>
<dbReference type="InterPro" id="IPR012338">
    <property type="entry name" value="Beta-lactam/transpept-like"/>
</dbReference>
<sequence>MEELNKNKKKKKSIFKAIIVTLLVFVLIVGIIGGSIFAFYINKAKKDLPNIDIYSFSPDQASQIFDYKGNLITNVYATENRIYVKLSEISPIAIKAVLAQEDKRFYEHGALDYKGILRAIYVALISGGRTIEGASTITQQLARTMFLTQERTIDRKVKEALLAIELEKRFTKDQILEMYLNQVYFGSGAYGIEQAALTYFGKHAKDLDLAEAAMLAGIIQAPSEYNPYANFDYAKAAQKEVLDKMLFYGIITQEEYNQAINEQIKLTNKVIEKDNMGYVIDYVKDFVASKFGSTMLYAGGLKIYTTIIPELQKAATQAIDEVLTNAEKGNIFPKGKKDSKGVIQPQAALTAVDANTGAILAMVGGRDYENTKFNRTVALKQPGSSFKIFDYTSAILYGSITPSSIILSENYSIDNWTPHEWEGRYFGYLSVRDALNESSNVAAVKTALSVGLDRVILTARKFGITTPLNSYPSIAIGSFEVKQLEMANAYATLGNGGIYHEPYIVTKILSADGRVLYEHQDQSYRAIPEDVAYIMNNIFSYVMAHKSNAKINGLPSAGKTGSTDNWRDAWFDGYTPNISVSVWVGPDSDEVTFPDVMNAGARFPAMIWKKFMLTAMKYFPKNNFPQPQNLTFKNAYNDTGYLTDKPADGTTIIKYAYHNGFLPPTDIRDLGFVVVRVVKDSGLLAPPTCPLDLTEERAFVKGTEPTQYDPRYEFITQNLLVLTDKDTYKVGDPVNISVNASQFDLNNKTLTLIVDNLPIANLTNDQSGTYNYSILALRTGDMKIEAYLKDSNGNVIAYGEKTITINP</sequence>
<dbReference type="GO" id="GO:0071555">
    <property type="term" value="P:cell wall organization"/>
    <property type="evidence" value="ECO:0007669"/>
    <property type="project" value="UniProtKB-KW"/>
</dbReference>
<evidence type="ECO:0000256" key="7">
    <source>
        <dbReference type="ARBA" id="ARBA00022670"/>
    </source>
</evidence>
<dbReference type="InterPro" id="IPR050396">
    <property type="entry name" value="Glycosyltr_51/Transpeptidase"/>
</dbReference>
<dbReference type="GO" id="GO:0005886">
    <property type="term" value="C:plasma membrane"/>
    <property type="evidence" value="ECO:0007669"/>
    <property type="project" value="UniProtKB-SubCell"/>
</dbReference>
<evidence type="ECO:0000256" key="6">
    <source>
        <dbReference type="ARBA" id="ARBA00022645"/>
    </source>
</evidence>
<evidence type="ECO:0000256" key="2">
    <source>
        <dbReference type="ARBA" id="ARBA00004752"/>
    </source>
</evidence>
<dbReference type="GO" id="GO:0009252">
    <property type="term" value="P:peptidoglycan biosynthetic process"/>
    <property type="evidence" value="ECO:0007669"/>
    <property type="project" value="UniProtKB-KW"/>
</dbReference>
<keyword evidence="15" id="KW-0961">Cell wall biogenesis/degradation</keyword>
<feature type="domain" description="Penicillin-binding protein transpeptidase" evidence="19">
    <location>
        <begin position="349"/>
        <end position="577"/>
    </location>
</feature>
<proteinExistence type="inferred from homology"/>
<dbReference type="PANTHER" id="PTHR32282">
    <property type="entry name" value="BINDING PROTEIN TRANSPEPTIDASE, PUTATIVE-RELATED"/>
    <property type="match status" value="1"/>
</dbReference>
<organism evidence="21 22">
    <name type="scientific">Caldisericum exile</name>
    <dbReference type="NCBI Taxonomy" id="693075"/>
    <lineage>
        <taxon>Bacteria</taxon>
        <taxon>Pseudomonadati</taxon>
        <taxon>Caldisericota/Cryosericota group</taxon>
        <taxon>Caldisericota</taxon>
        <taxon>Caldisericia</taxon>
        <taxon>Caldisericales</taxon>
        <taxon>Caldisericaceae</taxon>
        <taxon>Caldisericum</taxon>
    </lineage>
</organism>
<dbReference type="RefSeq" id="WP_416084858.1">
    <property type="nucleotide sequence ID" value="NZ_JBNAUB010000014.1"/>
</dbReference>
<evidence type="ECO:0000256" key="12">
    <source>
        <dbReference type="ARBA" id="ARBA00022984"/>
    </source>
</evidence>
<reference evidence="21 22" key="1">
    <citation type="submission" date="2018-01" db="EMBL/GenBank/DDBJ databases">
        <title>Metagenomic assembled genomes from two thermal pools in the Uzon Caldera, Kamchatka, Russia.</title>
        <authorList>
            <person name="Wilkins L."/>
            <person name="Ettinger C."/>
        </authorList>
    </citation>
    <scope>NUCLEOTIDE SEQUENCE [LARGE SCALE GENOMIC DNA]</scope>
    <source>
        <strain evidence="21">ZAV-07</strain>
    </source>
</reference>
<dbReference type="InterPro" id="IPR001460">
    <property type="entry name" value="PCN-bd_Tpept"/>
</dbReference>
<keyword evidence="6" id="KW-0121">Carboxypeptidase</keyword>
<evidence type="ECO:0000256" key="8">
    <source>
        <dbReference type="ARBA" id="ARBA00022676"/>
    </source>
</evidence>
<dbReference type="FunFam" id="1.10.3810.10:FF:000001">
    <property type="entry name" value="Penicillin-binding protein 1A"/>
    <property type="match status" value="1"/>
</dbReference>
<dbReference type="GO" id="GO:0008955">
    <property type="term" value="F:peptidoglycan glycosyltransferase activity"/>
    <property type="evidence" value="ECO:0007669"/>
    <property type="project" value="UniProtKB-EC"/>
</dbReference>
<keyword evidence="11" id="KW-0133">Cell shape</keyword>
<gene>
    <name evidence="21" type="ORF">C0189_02145</name>
</gene>
<dbReference type="Gene3D" id="1.10.3810.10">
    <property type="entry name" value="Biosynthetic peptidoglycan transglycosylase-like"/>
    <property type="match status" value="1"/>
</dbReference>
<dbReference type="NCBIfam" id="TIGR02074">
    <property type="entry name" value="PBP_1a_fam"/>
    <property type="match status" value="1"/>
</dbReference>
<keyword evidence="10" id="KW-0378">Hydrolase</keyword>
<evidence type="ECO:0000313" key="22">
    <source>
        <dbReference type="Proteomes" id="UP000237040"/>
    </source>
</evidence>
<keyword evidence="9" id="KW-0808">Transferase</keyword>
<evidence type="ECO:0000256" key="15">
    <source>
        <dbReference type="ARBA" id="ARBA00023316"/>
    </source>
</evidence>
<dbReference type="AlphaFoldDB" id="A0A2J6WEX4"/>
<dbReference type="EMBL" id="PNIL01000030">
    <property type="protein sequence ID" value="PMP68011.1"/>
    <property type="molecule type" value="Genomic_DNA"/>
</dbReference>
<comment type="catalytic activity">
    <reaction evidence="16">
        <text>Preferential cleavage: (Ac)2-L-Lys-D-Ala-|-D-Ala. Also transpeptidation of peptidyl-alanyl moieties that are N-acyl substituents of D-alanine.</text>
        <dbReference type="EC" id="3.4.16.4"/>
    </reaction>
</comment>
<dbReference type="SUPFAM" id="SSF56601">
    <property type="entry name" value="beta-lactamase/transpeptidase-like"/>
    <property type="match status" value="1"/>
</dbReference>
<dbReference type="GO" id="GO:0030288">
    <property type="term" value="C:outer membrane-bounded periplasmic space"/>
    <property type="evidence" value="ECO:0007669"/>
    <property type="project" value="TreeGrafter"/>
</dbReference>